<dbReference type="Gene3D" id="3.30.70.260">
    <property type="match status" value="1"/>
</dbReference>
<dbReference type="EMBL" id="ACFE01000001">
    <property type="protein sequence ID" value="EEE18096.1"/>
    <property type="molecule type" value="Genomic_DNA"/>
</dbReference>
<evidence type="ECO:0000256" key="9">
    <source>
        <dbReference type="ARBA" id="ARBA00023002"/>
    </source>
</evidence>
<dbReference type="Proteomes" id="UP000004070">
    <property type="component" value="Unassembled WGS sequence"/>
</dbReference>
<dbReference type="GO" id="GO:0050661">
    <property type="term" value="F:NADP binding"/>
    <property type="evidence" value="ECO:0007669"/>
    <property type="project" value="InterPro"/>
</dbReference>
<comment type="catalytic activity">
    <reaction evidence="13">
        <text>L-homoserine + NADP(+) = L-aspartate 4-semialdehyde + NADPH + H(+)</text>
        <dbReference type="Rhea" id="RHEA:15761"/>
        <dbReference type="ChEBI" id="CHEBI:15378"/>
        <dbReference type="ChEBI" id="CHEBI:57476"/>
        <dbReference type="ChEBI" id="CHEBI:57783"/>
        <dbReference type="ChEBI" id="CHEBI:58349"/>
        <dbReference type="ChEBI" id="CHEBI:537519"/>
        <dbReference type="EC" id="1.1.1.3"/>
    </reaction>
    <physiologicalReaction direction="right-to-left" evidence="13">
        <dbReference type="Rhea" id="RHEA:15763"/>
    </physiologicalReaction>
</comment>
<evidence type="ECO:0000256" key="4">
    <source>
        <dbReference type="ARBA" id="ARBA00006753"/>
    </source>
</evidence>
<evidence type="ECO:0000256" key="11">
    <source>
        <dbReference type="ARBA" id="ARBA00023167"/>
    </source>
</evidence>
<dbReference type="Gene3D" id="3.30.360.10">
    <property type="entry name" value="Dihydrodipicolinate Reductase, domain 2"/>
    <property type="match status" value="1"/>
</dbReference>
<comment type="pathway">
    <text evidence="3 15">Amino-acid biosynthesis; L-methionine biosynthesis via de novo pathway; L-homoserine from L-aspartate: step 3/3.</text>
</comment>
<evidence type="ECO:0000259" key="18">
    <source>
        <dbReference type="Pfam" id="PF03447"/>
    </source>
</evidence>
<keyword evidence="11 15" id="KW-0486">Methionine biosynthesis</keyword>
<comment type="cofactor">
    <cofactor evidence="1">
        <name>a metal cation</name>
        <dbReference type="ChEBI" id="CHEBI:25213"/>
    </cofactor>
</comment>
<evidence type="ECO:0000256" key="8">
    <source>
        <dbReference type="ARBA" id="ARBA00022697"/>
    </source>
</evidence>
<organism evidence="19 20">
    <name type="scientific">Lancefieldella rimae (strain ATCC 49626 / DSM 7090 / CCUG 31168 / NBRC 15546 / VPI D140H-11A)</name>
    <name type="common">Atopobium rimae</name>
    <dbReference type="NCBI Taxonomy" id="553184"/>
    <lineage>
        <taxon>Bacteria</taxon>
        <taxon>Bacillati</taxon>
        <taxon>Actinomycetota</taxon>
        <taxon>Coriobacteriia</taxon>
        <taxon>Coriobacteriales</taxon>
        <taxon>Atopobiaceae</taxon>
        <taxon>Lancefieldella</taxon>
    </lineage>
</organism>
<dbReference type="Pfam" id="PF03447">
    <property type="entry name" value="NAD_binding_3"/>
    <property type="match status" value="1"/>
</dbReference>
<gene>
    <name evidence="19" type="ORF">ATORI0001_0592</name>
</gene>
<dbReference type="SUPFAM" id="SSF51735">
    <property type="entry name" value="NAD(P)-binding Rossmann-fold domains"/>
    <property type="match status" value="1"/>
</dbReference>
<keyword evidence="8 15" id="KW-0791">Threonine biosynthesis</keyword>
<evidence type="ECO:0000256" key="5">
    <source>
        <dbReference type="ARBA" id="ARBA00013213"/>
    </source>
</evidence>
<feature type="domain" description="Homoserine dehydrogenase catalytic" evidence="17">
    <location>
        <begin position="125"/>
        <end position="302"/>
    </location>
</feature>
<name>B9CKN7_LANR4</name>
<keyword evidence="7 15" id="KW-0028">Amino-acid biosynthesis</keyword>
<evidence type="ECO:0000256" key="15">
    <source>
        <dbReference type="RuleBase" id="RU000579"/>
    </source>
</evidence>
<keyword evidence="10" id="KW-0915">Sodium</keyword>
<dbReference type="InterPro" id="IPR001342">
    <property type="entry name" value="HDH_cat"/>
</dbReference>
<keyword evidence="9 15" id="KW-0560">Oxidoreductase</keyword>
<evidence type="ECO:0000256" key="3">
    <source>
        <dbReference type="ARBA" id="ARBA00005062"/>
    </source>
</evidence>
<dbReference type="InterPro" id="IPR005106">
    <property type="entry name" value="Asp/hSer_DH_NAD-bd"/>
</dbReference>
<evidence type="ECO:0000256" key="7">
    <source>
        <dbReference type="ARBA" id="ARBA00022605"/>
    </source>
</evidence>
<dbReference type="FunFam" id="3.30.360.10:FF:000005">
    <property type="entry name" value="Homoserine dehydrogenase"/>
    <property type="match status" value="1"/>
</dbReference>
<dbReference type="InterPro" id="IPR036291">
    <property type="entry name" value="NAD(P)-bd_dom_sf"/>
</dbReference>
<evidence type="ECO:0000313" key="20">
    <source>
        <dbReference type="Proteomes" id="UP000004070"/>
    </source>
</evidence>
<dbReference type="InterPro" id="IPR019811">
    <property type="entry name" value="HDH_CS"/>
</dbReference>
<accession>B9CKN7</accession>
<evidence type="ECO:0000256" key="16">
    <source>
        <dbReference type="RuleBase" id="RU004171"/>
    </source>
</evidence>
<comment type="function">
    <text evidence="12">Catalyzes the conversion of L-aspartate-beta-semialdehyde (L-Asa) to L-homoserine (L-Hse), the third step in the biosynthesis of threonine and methionine from aspartate.</text>
</comment>
<dbReference type="NCBIfam" id="NF004976">
    <property type="entry name" value="PRK06349.1"/>
    <property type="match status" value="1"/>
</dbReference>
<dbReference type="Gene3D" id="3.40.50.720">
    <property type="entry name" value="NAD(P)-binding Rossmann-like Domain"/>
    <property type="match status" value="1"/>
</dbReference>
<comment type="catalytic activity">
    <reaction evidence="14">
        <text>L-homoserine + NAD(+) = L-aspartate 4-semialdehyde + NADH + H(+)</text>
        <dbReference type="Rhea" id="RHEA:15757"/>
        <dbReference type="ChEBI" id="CHEBI:15378"/>
        <dbReference type="ChEBI" id="CHEBI:57476"/>
        <dbReference type="ChEBI" id="CHEBI:57540"/>
        <dbReference type="ChEBI" id="CHEBI:57945"/>
        <dbReference type="ChEBI" id="CHEBI:537519"/>
        <dbReference type="EC" id="1.1.1.3"/>
    </reaction>
    <physiologicalReaction direction="right-to-left" evidence="14">
        <dbReference type="Rhea" id="RHEA:15759"/>
    </physiologicalReaction>
</comment>
<dbReference type="PANTHER" id="PTHR43331:SF1">
    <property type="entry name" value="HOMOSERINE DEHYDROGENASE"/>
    <property type="match status" value="1"/>
</dbReference>
<evidence type="ECO:0000256" key="1">
    <source>
        <dbReference type="ARBA" id="ARBA00001920"/>
    </source>
</evidence>
<dbReference type="eggNOG" id="COG0460">
    <property type="taxonomic scope" value="Bacteria"/>
</dbReference>
<evidence type="ECO:0000256" key="12">
    <source>
        <dbReference type="ARBA" id="ARBA00044930"/>
    </source>
</evidence>
<dbReference type="GeneID" id="84904107"/>
<sequence>MRSPVKVALLGYGTVGRSVARILDECTDEAKLARILMRPGFNPKDRRMTDSFESILDDHSIEVVVECMGGLEPAHEYIVRALMSGKHVVTSNKAVVSTYFSEFVSVGEKYGGTLRIEACVGGGIPWIAGIEKAKRIDAIIGFSGILNGTTNYIVYSMLKDGTDFAEVLGKAQELGYAERDPSADIDGLDVRAKTMISATVAFDVRCTDLVPTSGIRNLTRRDLAFFGNHGRTVKLFGHGVCKDGRYAVAVEPVAIPMETLEAHVPLNFNIATLTGKTIGELTFYGQGAGGDPTANAVVQDILDIAHKNFPTYSFVHKDSQALIYEPELLRSSYVIRTEAPVCDGRVYEPGAYIVRDITALQARELLDEALKSDPTSFMAALGERK</sequence>
<evidence type="ECO:0000256" key="6">
    <source>
        <dbReference type="ARBA" id="ARBA00013376"/>
    </source>
</evidence>
<evidence type="ECO:0000259" key="17">
    <source>
        <dbReference type="Pfam" id="PF00742"/>
    </source>
</evidence>
<reference evidence="19 20" key="1">
    <citation type="submission" date="2009-01" db="EMBL/GenBank/DDBJ databases">
        <authorList>
            <person name="Madupu R."/>
            <person name="Sebastian Y."/>
            <person name="Durkin A.S."/>
            <person name="Torralba M."/>
            <person name="Methe B."/>
            <person name="Sutton G.G."/>
            <person name="Strausberg R.L."/>
            <person name="Nelson K.E."/>
        </authorList>
    </citation>
    <scope>NUCLEOTIDE SEQUENCE [LARGE SCALE GENOMIC DNA]</scope>
    <source>
        <strain evidence="19 20">ATCC 49626</strain>
    </source>
</reference>
<dbReference type="UniPathway" id="UPA00050">
    <property type="reaction ID" value="UER00063"/>
</dbReference>
<protein>
    <recommendedName>
        <fullName evidence="6 15">Homoserine dehydrogenase</fullName>
        <ecNumber evidence="5 15">1.1.1.3</ecNumber>
    </recommendedName>
</protein>
<evidence type="ECO:0000256" key="13">
    <source>
        <dbReference type="ARBA" id="ARBA00048841"/>
    </source>
</evidence>
<feature type="domain" description="Aspartate/homoserine dehydrogenase NAD-binding" evidence="18">
    <location>
        <begin position="11"/>
        <end position="116"/>
    </location>
</feature>
<comment type="similarity">
    <text evidence="4 16">Belongs to the homoserine dehydrogenase family.</text>
</comment>
<dbReference type="GO" id="GO:0009086">
    <property type="term" value="P:methionine biosynthetic process"/>
    <property type="evidence" value="ECO:0007669"/>
    <property type="project" value="UniProtKB-KW"/>
</dbReference>
<dbReference type="SUPFAM" id="SSF55347">
    <property type="entry name" value="Glyceraldehyde-3-phosphate dehydrogenase-like, C-terminal domain"/>
    <property type="match status" value="1"/>
</dbReference>
<dbReference type="PANTHER" id="PTHR43331">
    <property type="entry name" value="HOMOSERINE DEHYDROGENASE"/>
    <property type="match status" value="1"/>
</dbReference>
<dbReference type="Pfam" id="PF00742">
    <property type="entry name" value="Homoserine_dh"/>
    <property type="match status" value="1"/>
</dbReference>
<dbReference type="GO" id="GO:0004412">
    <property type="term" value="F:homoserine dehydrogenase activity"/>
    <property type="evidence" value="ECO:0007669"/>
    <property type="project" value="UniProtKB-EC"/>
</dbReference>
<dbReference type="EC" id="1.1.1.3" evidence="5 15"/>
<evidence type="ECO:0000256" key="10">
    <source>
        <dbReference type="ARBA" id="ARBA00023053"/>
    </source>
</evidence>
<evidence type="ECO:0000256" key="14">
    <source>
        <dbReference type="ARBA" id="ARBA00049031"/>
    </source>
</evidence>
<comment type="caution">
    <text evidence="19">The sequence shown here is derived from an EMBL/GenBank/DDBJ whole genome shotgun (WGS) entry which is preliminary data.</text>
</comment>
<dbReference type="UniPathway" id="UPA00051">
    <property type="reaction ID" value="UER00465"/>
</dbReference>
<dbReference type="GO" id="GO:0009088">
    <property type="term" value="P:threonine biosynthetic process"/>
    <property type="evidence" value="ECO:0007669"/>
    <property type="project" value="UniProtKB-UniPathway"/>
</dbReference>
<dbReference type="AlphaFoldDB" id="B9CKN7"/>
<keyword evidence="15" id="KW-0521">NADP</keyword>
<dbReference type="PROSITE" id="PS01042">
    <property type="entry name" value="HOMOSER_DHGENASE"/>
    <property type="match status" value="1"/>
</dbReference>
<dbReference type="STRING" id="1383.IV60_GL000246"/>
<dbReference type="RefSeq" id="WP_003148722.1">
    <property type="nucleotide sequence ID" value="NZ_ACFE01000001.1"/>
</dbReference>
<evidence type="ECO:0000313" key="19">
    <source>
        <dbReference type="EMBL" id="EEE18096.1"/>
    </source>
</evidence>
<evidence type="ECO:0000256" key="2">
    <source>
        <dbReference type="ARBA" id="ARBA00005056"/>
    </source>
</evidence>
<proteinExistence type="inferred from homology"/>
<comment type="pathway">
    <text evidence="2 15">Amino-acid biosynthesis; L-threonine biosynthesis; L-threonine from L-aspartate: step 3/5.</text>
</comment>